<name>A0A2N1JBS0_9BASI</name>
<dbReference type="Proteomes" id="UP000232875">
    <property type="component" value="Unassembled WGS sequence"/>
</dbReference>
<gene>
    <name evidence="1" type="ORF">MVES_001999</name>
</gene>
<protein>
    <submittedName>
        <fullName evidence="1">Uncharacterized protein</fullName>
    </submittedName>
</protein>
<proteinExistence type="predicted"/>
<reference evidence="1 2" key="1">
    <citation type="submission" date="2017-10" db="EMBL/GenBank/DDBJ databases">
        <title>A novel species of cold-tolerant Malassezia isolated from bats.</title>
        <authorList>
            <person name="Lorch J.M."/>
            <person name="Palmer J.M."/>
            <person name="Vanderwolf K.J."/>
            <person name="Schmidt K.Z."/>
            <person name="Verant M.L."/>
            <person name="Weller T.J."/>
            <person name="Blehert D.S."/>
        </authorList>
    </citation>
    <scope>NUCLEOTIDE SEQUENCE [LARGE SCALE GENOMIC DNA]</scope>
    <source>
        <strain evidence="1 2">NWHC:44797-103</strain>
    </source>
</reference>
<organism evidence="1 2">
    <name type="scientific">Malassezia vespertilionis</name>
    <dbReference type="NCBI Taxonomy" id="2020962"/>
    <lineage>
        <taxon>Eukaryota</taxon>
        <taxon>Fungi</taxon>
        <taxon>Dikarya</taxon>
        <taxon>Basidiomycota</taxon>
        <taxon>Ustilaginomycotina</taxon>
        <taxon>Malasseziomycetes</taxon>
        <taxon>Malasseziales</taxon>
        <taxon>Malasseziaceae</taxon>
        <taxon>Malassezia</taxon>
    </lineage>
</organism>
<dbReference type="EMBL" id="KZ454990">
    <property type="protein sequence ID" value="PKI84001.1"/>
    <property type="molecule type" value="Genomic_DNA"/>
</dbReference>
<dbReference type="STRING" id="2020962.A0A2N1JBS0"/>
<accession>A0A2N1JBS0</accession>
<dbReference type="AlphaFoldDB" id="A0A2N1JBS0"/>
<sequence>MAISAAKSNVGEPTCTSSLCAQLANAPRSAQHIRGVCYTQPESSRLPARMQDVRKELSHLVSHSKDALDTTTDALCIETARVLSKRDDAHDARIWRELHTMFFSTLGALLRDAQFEHAVRCVASLAKLAPGVPLAPKHARLVLRTLAHAPPSHFACAWRATRLLLPQVTPSETRAAIRTLLHVNRVGDAIQIFQWHVRRFWRHDAPPPSHQLMHNIMIQMRYLAFAQSAPCIEMQYTDALAKLAALLRENCVPLPGTREDIAWLIKLLYTYTPCNLPATWHAQRAKLVIRRTLPLLVHRIPTHAPPSYPPSPARPRDRRLFLLPPFSARAYNALVQYTLRYAKRPHWCRIVLEHMTHARNPSLAPSPATITILLQQATRRRAETLGAYALELGAAMESAERHGASNSPHLSAARILTHLESAIVLSDTHRVLALVQHICTMHLRTQTRPNGVRLASVVFRLCPELRRAQRVLVAPSAAMDPRIELAVLQLAARRGSITMALRIWHVLKHRHALPQDPVSLAAATVVMQLLACSAHRMRRIPRAQRARQFPRKHARALAMQEYEWLLRHWSAAGAVPDAKFFRAVLCVLARTAHVRDAAHVRVRTDMHTLGINAQNIPTRTN</sequence>
<evidence type="ECO:0000313" key="2">
    <source>
        <dbReference type="Proteomes" id="UP000232875"/>
    </source>
</evidence>
<evidence type="ECO:0000313" key="1">
    <source>
        <dbReference type="EMBL" id="PKI84001.1"/>
    </source>
</evidence>
<dbReference type="OrthoDB" id="2554293at2759"/>
<keyword evidence="2" id="KW-1185">Reference proteome</keyword>